<feature type="active site" description="Nucleophile" evidence="7">
    <location>
        <position position="300"/>
    </location>
</feature>
<evidence type="ECO:0000256" key="5">
    <source>
        <dbReference type="ARBA" id="ARBA00022984"/>
    </source>
</evidence>
<evidence type="ECO:0000256" key="6">
    <source>
        <dbReference type="ARBA" id="ARBA00023316"/>
    </source>
</evidence>
<dbReference type="AlphaFoldDB" id="A0A7G5GQ72"/>
<dbReference type="GO" id="GO:0004180">
    <property type="term" value="F:carboxypeptidase activity"/>
    <property type="evidence" value="ECO:0007669"/>
    <property type="project" value="UniProtKB-ARBA"/>
</dbReference>
<dbReference type="Proteomes" id="UP000515369">
    <property type="component" value="Chromosome"/>
</dbReference>
<dbReference type="PANTHER" id="PTHR41533:SF2">
    <property type="entry name" value="BLR7131 PROTEIN"/>
    <property type="match status" value="1"/>
</dbReference>
<dbReference type="Pfam" id="PF03734">
    <property type="entry name" value="YkuD"/>
    <property type="match status" value="1"/>
</dbReference>
<dbReference type="RefSeq" id="WP_182458127.1">
    <property type="nucleotide sequence ID" value="NZ_CP059732.1"/>
</dbReference>
<dbReference type="InterPro" id="IPR052905">
    <property type="entry name" value="LD-transpeptidase_YkuD-like"/>
</dbReference>
<dbReference type="InterPro" id="IPR005490">
    <property type="entry name" value="LD_TPept_cat_dom"/>
</dbReference>
<name>A0A7G5GQ72_9BACT</name>
<dbReference type="SUPFAM" id="SSF141523">
    <property type="entry name" value="L,D-transpeptidase catalytic domain-like"/>
    <property type="match status" value="1"/>
</dbReference>
<evidence type="ECO:0000256" key="2">
    <source>
        <dbReference type="ARBA" id="ARBA00005992"/>
    </source>
</evidence>
<comment type="pathway">
    <text evidence="1 7">Cell wall biogenesis; peptidoglycan biosynthesis.</text>
</comment>
<dbReference type="EMBL" id="CP059732">
    <property type="protein sequence ID" value="QMW01014.1"/>
    <property type="molecule type" value="Genomic_DNA"/>
</dbReference>
<dbReference type="CDD" id="cd16913">
    <property type="entry name" value="YkuD_like"/>
    <property type="match status" value="1"/>
</dbReference>
<evidence type="ECO:0000256" key="3">
    <source>
        <dbReference type="ARBA" id="ARBA00022679"/>
    </source>
</evidence>
<dbReference type="GO" id="GO:0009252">
    <property type="term" value="P:peptidoglycan biosynthetic process"/>
    <property type="evidence" value="ECO:0007669"/>
    <property type="project" value="UniProtKB-UniPathway"/>
</dbReference>
<dbReference type="PROSITE" id="PS52029">
    <property type="entry name" value="LD_TPASE"/>
    <property type="match status" value="1"/>
</dbReference>
<feature type="domain" description="L,D-TPase catalytic" evidence="8">
    <location>
        <begin position="147"/>
        <end position="321"/>
    </location>
</feature>
<dbReference type="UniPathway" id="UPA00219"/>
<evidence type="ECO:0000256" key="4">
    <source>
        <dbReference type="ARBA" id="ARBA00022960"/>
    </source>
</evidence>
<evidence type="ECO:0000256" key="7">
    <source>
        <dbReference type="PROSITE-ProRule" id="PRU01373"/>
    </source>
</evidence>
<evidence type="ECO:0000256" key="1">
    <source>
        <dbReference type="ARBA" id="ARBA00004752"/>
    </source>
</evidence>
<organism evidence="9 10">
    <name type="scientific">Spirosoma foliorum</name>
    <dbReference type="NCBI Taxonomy" id="2710596"/>
    <lineage>
        <taxon>Bacteria</taxon>
        <taxon>Pseudomonadati</taxon>
        <taxon>Bacteroidota</taxon>
        <taxon>Cytophagia</taxon>
        <taxon>Cytophagales</taxon>
        <taxon>Cytophagaceae</taxon>
        <taxon>Spirosoma</taxon>
    </lineage>
</organism>
<feature type="active site" description="Proton donor/acceptor" evidence="7">
    <location>
        <position position="281"/>
    </location>
</feature>
<dbReference type="Gene3D" id="2.40.440.10">
    <property type="entry name" value="L,D-transpeptidase catalytic domain-like"/>
    <property type="match status" value="1"/>
</dbReference>
<protein>
    <submittedName>
        <fullName evidence="9">L,D-transpeptidase family protein</fullName>
    </submittedName>
</protein>
<keyword evidence="5 7" id="KW-0573">Peptidoglycan synthesis</keyword>
<dbReference type="GO" id="GO:0071555">
    <property type="term" value="P:cell wall organization"/>
    <property type="evidence" value="ECO:0007669"/>
    <property type="project" value="UniProtKB-UniRule"/>
</dbReference>
<dbReference type="PANTHER" id="PTHR41533">
    <property type="entry name" value="L,D-TRANSPEPTIDASE HI_1667-RELATED"/>
    <property type="match status" value="1"/>
</dbReference>
<sequence>MIRYLIFSLLVIPSFANGQTEGDWVRLRQYASDIGVDGLCTTPDATCLKAYFTQIIYGKPIRRMSYQGLVERLDTGRVNQLTKQFLAGEDWCPLLDSLESHDRKYRELKAYCIRCLTDDYMADSLTIEQVKSTLNFYRWLNRFPADKRVIVNIPSATLRVIDRQGETLLSSKVIVGKPSTPTPSFTAQVTNIITYPYWNVPRSIATKELLPQIKKNPSVALADMNLQVIDDQGRLVDPNIIPWSTLTASNFPYRFRQSTGCDNALGVLKFTLTSPFDIYLHDTNQRSLFASEKRTLSHGCIRVEKPVELANLLLGTSRFDKSFLTSCQKQVNPKTLVLPHPIPVIVVYNLLDMDESGAIVVNKDVYGWWKIDL</sequence>
<dbReference type="GO" id="GO:0008360">
    <property type="term" value="P:regulation of cell shape"/>
    <property type="evidence" value="ECO:0007669"/>
    <property type="project" value="UniProtKB-UniRule"/>
</dbReference>
<accession>A0A7G5GQ72</accession>
<proteinExistence type="inferred from homology"/>
<reference evidence="9 10" key="1">
    <citation type="submission" date="2020-07" db="EMBL/GenBank/DDBJ databases">
        <title>Spirosoma foliorum sp. nov., isolated from the leaves on the Nejang mountain Korea, Republic of.</title>
        <authorList>
            <person name="Ho H."/>
            <person name="Lee Y.-J."/>
            <person name="Nurcahyanto D.-A."/>
            <person name="Kim S.-G."/>
        </authorList>
    </citation>
    <scope>NUCLEOTIDE SEQUENCE [LARGE SCALE GENOMIC DNA]</scope>
    <source>
        <strain evidence="9 10">PL0136</strain>
    </source>
</reference>
<keyword evidence="3" id="KW-0808">Transferase</keyword>
<keyword evidence="4 7" id="KW-0133">Cell shape</keyword>
<evidence type="ECO:0000259" key="8">
    <source>
        <dbReference type="PROSITE" id="PS52029"/>
    </source>
</evidence>
<gene>
    <name evidence="9" type="ORF">H3H32_23970</name>
</gene>
<dbReference type="KEGG" id="sfol:H3H32_23970"/>
<dbReference type="InterPro" id="IPR038063">
    <property type="entry name" value="Transpep_catalytic_dom"/>
</dbReference>
<keyword evidence="6 7" id="KW-0961">Cell wall biogenesis/degradation</keyword>
<keyword evidence="10" id="KW-1185">Reference proteome</keyword>
<dbReference type="GO" id="GO:0016740">
    <property type="term" value="F:transferase activity"/>
    <property type="evidence" value="ECO:0007669"/>
    <property type="project" value="UniProtKB-KW"/>
</dbReference>
<comment type="similarity">
    <text evidence="2">Belongs to the YkuD family.</text>
</comment>
<evidence type="ECO:0000313" key="9">
    <source>
        <dbReference type="EMBL" id="QMW01014.1"/>
    </source>
</evidence>
<evidence type="ECO:0000313" key="10">
    <source>
        <dbReference type="Proteomes" id="UP000515369"/>
    </source>
</evidence>